<dbReference type="AlphaFoldDB" id="A0A8J6Z750"/>
<keyword evidence="12" id="KW-0472">Membrane</keyword>
<dbReference type="GO" id="GO:0006508">
    <property type="term" value="P:proteolysis"/>
    <property type="evidence" value="ECO:0007669"/>
    <property type="project" value="UniProtKB-KW"/>
</dbReference>
<feature type="domain" description="Penicillin-binding protein dimerisation" evidence="15">
    <location>
        <begin position="63"/>
        <end position="236"/>
    </location>
</feature>
<dbReference type="Gene3D" id="3.30.1390.30">
    <property type="entry name" value="Penicillin-binding protein 2a, domain 3"/>
    <property type="match status" value="1"/>
</dbReference>
<keyword evidence="8 16" id="KW-0378">Hydrolase</keyword>
<comment type="caution">
    <text evidence="16">The sequence shown here is derived from an EMBL/GenBank/DDBJ whole genome shotgun (WGS) entry which is preliminary data.</text>
</comment>
<keyword evidence="10" id="KW-0573">Peptidoglycan synthesis</keyword>
<dbReference type="GO" id="GO:0009252">
    <property type="term" value="P:peptidoglycan biosynthetic process"/>
    <property type="evidence" value="ECO:0007669"/>
    <property type="project" value="UniProtKB-KW"/>
</dbReference>
<keyword evidence="9" id="KW-0133">Cell shape</keyword>
<dbReference type="InterPro" id="IPR001460">
    <property type="entry name" value="PCN-bd_Tpept"/>
</dbReference>
<evidence type="ECO:0000256" key="10">
    <source>
        <dbReference type="ARBA" id="ARBA00022984"/>
    </source>
</evidence>
<evidence type="ECO:0000313" key="17">
    <source>
        <dbReference type="Proteomes" id="UP000609121"/>
    </source>
</evidence>
<dbReference type="SUPFAM" id="SSF56601">
    <property type="entry name" value="beta-lactamase/transpeptidase-like"/>
    <property type="match status" value="1"/>
</dbReference>
<dbReference type="SUPFAM" id="SSF56519">
    <property type="entry name" value="Penicillin binding protein dimerisation domain"/>
    <property type="match status" value="1"/>
</dbReference>
<dbReference type="GO" id="GO:0005886">
    <property type="term" value="C:plasma membrane"/>
    <property type="evidence" value="ECO:0007669"/>
    <property type="project" value="UniProtKB-SubCell"/>
</dbReference>
<dbReference type="PANTHER" id="PTHR30627:SF2">
    <property type="entry name" value="PEPTIDOGLYCAN D,D-TRANSPEPTIDASE MRDA"/>
    <property type="match status" value="1"/>
</dbReference>
<dbReference type="InterPro" id="IPR017790">
    <property type="entry name" value="Penicillin-binding_protein_2"/>
</dbReference>
<reference evidence="16" key="1">
    <citation type="submission" date="2020-09" db="EMBL/GenBank/DDBJ databases">
        <title>A novel bacterium of genus Mangrovicoccus, isolated from South China Sea.</title>
        <authorList>
            <person name="Huang H."/>
            <person name="Mo K."/>
            <person name="Hu Y."/>
        </authorList>
    </citation>
    <scope>NUCLEOTIDE SEQUENCE</scope>
    <source>
        <strain evidence="16">HB182678</strain>
    </source>
</reference>
<evidence type="ECO:0000256" key="7">
    <source>
        <dbReference type="ARBA" id="ARBA00022692"/>
    </source>
</evidence>
<dbReference type="GO" id="GO:0009002">
    <property type="term" value="F:serine-type D-Ala-D-Ala carboxypeptidase activity"/>
    <property type="evidence" value="ECO:0007669"/>
    <property type="project" value="UniProtKB-EC"/>
</dbReference>
<protein>
    <submittedName>
        <fullName evidence="16">Penicillin-binding protein 2</fullName>
        <ecNumber evidence="16">3.4.16.4</ecNumber>
    </submittedName>
</protein>
<dbReference type="Pfam" id="PF03717">
    <property type="entry name" value="PBP_dimer"/>
    <property type="match status" value="1"/>
</dbReference>
<evidence type="ECO:0000256" key="5">
    <source>
        <dbReference type="ARBA" id="ARBA00022645"/>
    </source>
</evidence>
<evidence type="ECO:0000313" key="16">
    <source>
        <dbReference type="EMBL" id="MBE3639159.1"/>
    </source>
</evidence>
<dbReference type="Gene3D" id="3.40.710.10">
    <property type="entry name" value="DD-peptidase/beta-lactamase superfamily"/>
    <property type="match status" value="1"/>
</dbReference>
<dbReference type="GO" id="GO:0071972">
    <property type="term" value="F:peptidoglycan L,D-transpeptidase activity"/>
    <property type="evidence" value="ECO:0007669"/>
    <property type="project" value="TreeGrafter"/>
</dbReference>
<dbReference type="InterPro" id="IPR005311">
    <property type="entry name" value="PBP_dimer"/>
</dbReference>
<dbReference type="PANTHER" id="PTHR30627">
    <property type="entry name" value="PEPTIDOGLYCAN D,D-TRANSPEPTIDASE"/>
    <property type="match status" value="1"/>
</dbReference>
<evidence type="ECO:0000256" key="3">
    <source>
        <dbReference type="ARBA" id="ARBA00022475"/>
    </source>
</evidence>
<dbReference type="GO" id="GO:0008360">
    <property type="term" value="P:regulation of cell shape"/>
    <property type="evidence" value="ECO:0007669"/>
    <property type="project" value="UniProtKB-KW"/>
</dbReference>
<evidence type="ECO:0000256" key="2">
    <source>
        <dbReference type="ARBA" id="ARBA00004236"/>
    </source>
</evidence>
<keyword evidence="13" id="KW-0961">Cell wall biogenesis/degradation</keyword>
<keyword evidence="17" id="KW-1185">Reference proteome</keyword>
<feature type="domain" description="Penicillin-binding protein transpeptidase" evidence="14">
    <location>
        <begin position="269"/>
        <end position="602"/>
    </location>
</feature>
<gene>
    <name evidence="16" type="primary">mrdA</name>
    <name evidence="16" type="ORF">ICN82_13210</name>
</gene>
<evidence type="ECO:0000259" key="15">
    <source>
        <dbReference type="Pfam" id="PF03717"/>
    </source>
</evidence>
<dbReference type="NCBIfam" id="TIGR03423">
    <property type="entry name" value="pbp2_mrdA"/>
    <property type="match status" value="1"/>
</dbReference>
<dbReference type="GO" id="GO:0071555">
    <property type="term" value="P:cell wall organization"/>
    <property type="evidence" value="ECO:0007669"/>
    <property type="project" value="UniProtKB-KW"/>
</dbReference>
<keyword evidence="6" id="KW-0645">Protease</keyword>
<evidence type="ECO:0000256" key="6">
    <source>
        <dbReference type="ARBA" id="ARBA00022670"/>
    </source>
</evidence>
<keyword evidence="3" id="KW-1003">Cell membrane</keyword>
<keyword evidence="4" id="KW-0997">Cell inner membrane</keyword>
<organism evidence="16 17">
    <name type="scientific">Mangrovicoccus algicola</name>
    <dbReference type="NCBI Taxonomy" id="2771008"/>
    <lineage>
        <taxon>Bacteria</taxon>
        <taxon>Pseudomonadati</taxon>
        <taxon>Pseudomonadota</taxon>
        <taxon>Alphaproteobacteria</taxon>
        <taxon>Rhodobacterales</taxon>
        <taxon>Paracoccaceae</taxon>
        <taxon>Mangrovicoccus</taxon>
    </lineage>
</organism>
<evidence type="ECO:0000256" key="12">
    <source>
        <dbReference type="ARBA" id="ARBA00023136"/>
    </source>
</evidence>
<evidence type="ECO:0000259" key="14">
    <source>
        <dbReference type="Pfam" id="PF00905"/>
    </source>
</evidence>
<dbReference type="RefSeq" id="WP_193183539.1">
    <property type="nucleotide sequence ID" value="NZ_JACVXA010000040.1"/>
</dbReference>
<evidence type="ECO:0000256" key="13">
    <source>
        <dbReference type="ARBA" id="ARBA00023316"/>
    </source>
</evidence>
<keyword evidence="7" id="KW-0812">Transmembrane</keyword>
<evidence type="ECO:0000256" key="9">
    <source>
        <dbReference type="ARBA" id="ARBA00022960"/>
    </source>
</evidence>
<dbReference type="InterPro" id="IPR036138">
    <property type="entry name" value="PBP_dimer_sf"/>
</dbReference>
<dbReference type="EC" id="3.4.16.4" evidence="16"/>
<evidence type="ECO:0000256" key="1">
    <source>
        <dbReference type="ARBA" id="ARBA00004167"/>
    </source>
</evidence>
<dbReference type="Gene3D" id="3.90.1310.10">
    <property type="entry name" value="Penicillin-binding protein 2a (Domain 2)"/>
    <property type="match status" value="1"/>
</dbReference>
<dbReference type="InterPro" id="IPR050515">
    <property type="entry name" value="Beta-lactam/transpept"/>
</dbReference>
<accession>A0A8J6Z750</accession>
<dbReference type="InterPro" id="IPR012338">
    <property type="entry name" value="Beta-lactam/transpept-like"/>
</dbReference>
<keyword evidence="11" id="KW-1133">Transmembrane helix</keyword>
<evidence type="ECO:0000256" key="11">
    <source>
        <dbReference type="ARBA" id="ARBA00022989"/>
    </source>
</evidence>
<comment type="subcellular location">
    <subcellularLocation>
        <location evidence="2">Cell membrane</location>
    </subcellularLocation>
    <subcellularLocation>
        <location evidence="1">Membrane</location>
        <topology evidence="1">Single-pass membrane protein</topology>
    </subcellularLocation>
</comment>
<proteinExistence type="predicted"/>
<evidence type="ECO:0000256" key="8">
    <source>
        <dbReference type="ARBA" id="ARBA00022801"/>
    </source>
</evidence>
<dbReference type="GO" id="GO:0008658">
    <property type="term" value="F:penicillin binding"/>
    <property type="evidence" value="ECO:0007669"/>
    <property type="project" value="InterPro"/>
</dbReference>
<keyword evidence="5 16" id="KW-0121">Carboxypeptidase</keyword>
<dbReference type="EMBL" id="JACVXA010000040">
    <property type="protein sequence ID" value="MBE3639159.1"/>
    <property type="molecule type" value="Genomic_DNA"/>
</dbReference>
<dbReference type="Proteomes" id="UP000609121">
    <property type="component" value="Unassembled WGS sequence"/>
</dbReference>
<sequence length="646" mass="70269">MRRSEKDVERSAGIVTRRGLVLGGLQLAVMGTLGFRLRHMQVEQADEYRLLAEENRINVRLLAPQRGLIFDRNGRPIAENDQNYRVVIVREDAGDVEAVLRRLSGLIPLEEADIERTLREVARRSAFVPVTVRDQLPWEDLARVAINAPALPGVRPEVGQTRGYPLGQDFAHVIGYVGPVSDYDLSKLEHPDPLLQIPKFQIGKSGVEARMEDVLRGKAGASQIEVNAVGRVMRELSRSEGASGRNLQLTIDAGLQNFTQARLEGESAGVVVIDTRNGDIAAAVSSPSFDPNLFVRGISVADYRSLTENSYRPLASKTVQGAYPPGSTFKMVVALAGLEAGIITPDSREYCPGYLETGGRRFHCWRSGGHGMMNLTASLQQSCDVYYYEIAQKVGIDRIAAMAKRLGLGTRFDLPLSAIAEGIAPDKDWKRRSYGQEWRIGDTINASIGQGYVLASPLQLAVMTARIASGNAVMPRLIKTIDGVEQPVSAEPLGLNPRNLRAVQAGMDAVSNTNRGTGYGSRVADEALRIAGKSGTSQVRNISKAERARGVTRNDQLPWNRRDHALFVAYGPVPDPHYAVAVIVEHGGSGSGISAPIARDVLLAAMTGGVPPLSAYPSSQRDEVAARFEAMPMRPQFREKHGKSRA</sequence>
<dbReference type="Pfam" id="PF00905">
    <property type="entry name" value="Transpeptidase"/>
    <property type="match status" value="1"/>
</dbReference>
<evidence type="ECO:0000256" key="4">
    <source>
        <dbReference type="ARBA" id="ARBA00022519"/>
    </source>
</evidence>
<name>A0A8J6Z750_9RHOB</name>